<organism evidence="8 9">
    <name type="scientific">Chlorella vulgaris</name>
    <name type="common">Green alga</name>
    <dbReference type="NCBI Taxonomy" id="3077"/>
    <lineage>
        <taxon>Eukaryota</taxon>
        <taxon>Viridiplantae</taxon>
        <taxon>Chlorophyta</taxon>
        <taxon>core chlorophytes</taxon>
        <taxon>Trebouxiophyceae</taxon>
        <taxon>Chlorellales</taxon>
        <taxon>Chlorellaceae</taxon>
        <taxon>Chlorella clade</taxon>
        <taxon>Chlorella</taxon>
    </lineage>
</organism>
<evidence type="ECO:0000256" key="1">
    <source>
        <dbReference type="ARBA" id="ARBA00004141"/>
    </source>
</evidence>
<feature type="transmembrane region" description="Helical" evidence="6">
    <location>
        <begin position="117"/>
        <end position="135"/>
    </location>
</feature>
<evidence type="ECO:0000256" key="5">
    <source>
        <dbReference type="SAM" id="MobiDB-lite"/>
    </source>
</evidence>
<evidence type="ECO:0000313" key="8">
    <source>
        <dbReference type="EMBL" id="KAI3428596.1"/>
    </source>
</evidence>
<accession>A0A9D4TL62</accession>
<feature type="transmembrane region" description="Helical" evidence="6">
    <location>
        <begin position="18"/>
        <end position="40"/>
    </location>
</feature>
<dbReference type="AlphaFoldDB" id="A0A9D4TL62"/>
<comment type="subcellular location">
    <subcellularLocation>
        <location evidence="1">Membrane</location>
        <topology evidence="1">Multi-pass membrane protein</topology>
    </subcellularLocation>
</comment>
<proteinExistence type="predicted"/>
<reference evidence="8" key="2">
    <citation type="submission" date="2020-11" db="EMBL/GenBank/DDBJ databases">
        <authorList>
            <person name="Cecchin M."/>
            <person name="Marcolungo L."/>
            <person name="Rossato M."/>
            <person name="Girolomoni L."/>
            <person name="Cosentino E."/>
            <person name="Cuine S."/>
            <person name="Li-Beisson Y."/>
            <person name="Delledonne M."/>
            <person name="Ballottari M."/>
        </authorList>
    </citation>
    <scope>NUCLEOTIDE SEQUENCE</scope>
    <source>
        <strain evidence="8">211/11P</strain>
        <tissue evidence="8">Whole cell</tissue>
    </source>
</reference>
<gene>
    <name evidence="8" type="ORF">D9Q98_007419</name>
</gene>
<evidence type="ECO:0000256" key="6">
    <source>
        <dbReference type="SAM" id="Phobius"/>
    </source>
</evidence>
<evidence type="ECO:0000256" key="2">
    <source>
        <dbReference type="ARBA" id="ARBA00022692"/>
    </source>
</evidence>
<keyword evidence="4 6" id="KW-0472">Membrane</keyword>
<sequence>MAFVTLRIDRTALKQPHFWLRVAQVIFGIIAFAPIAEGAGYSRFDYAIFCGVTTMLFSLFLAGSRLLGYGKVVQGVPSLVYDVLYFVFWLGCAASLSDMLRWFWNGADTSRLQCAAAFSWLTWFLFVAAVVLDVMELRAGGASGTTPDAPPVATKPEASKSAAMDKALPMVAAV</sequence>
<dbReference type="PROSITE" id="PS51225">
    <property type="entry name" value="MARVEL"/>
    <property type="match status" value="1"/>
</dbReference>
<feature type="transmembrane region" description="Helical" evidence="6">
    <location>
        <begin position="46"/>
        <end position="67"/>
    </location>
</feature>
<reference evidence="8" key="1">
    <citation type="journal article" date="2019" name="Plant J.">
        <title>Chlorella vulgaris genome assembly and annotation reveals the molecular basis for metabolic acclimation to high light conditions.</title>
        <authorList>
            <person name="Cecchin M."/>
            <person name="Marcolungo L."/>
            <person name="Rossato M."/>
            <person name="Girolomoni L."/>
            <person name="Cosentino E."/>
            <person name="Cuine S."/>
            <person name="Li-Beisson Y."/>
            <person name="Delledonne M."/>
            <person name="Ballottari M."/>
        </authorList>
    </citation>
    <scope>NUCLEOTIDE SEQUENCE</scope>
    <source>
        <strain evidence="8">211/11P</strain>
    </source>
</reference>
<dbReference type="Pfam" id="PF01284">
    <property type="entry name" value="MARVEL"/>
    <property type="match status" value="1"/>
</dbReference>
<keyword evidence="2 6" id="KW-0812">Transmembrane</keyword>
<dbReference type="EMBL" id="SIDB01000009">
    <property type="protein sequence ID" value="KAI3428596.1"/>
    <property type="molecule type" value="Genomic_DNA"/>
</dbReference>
<feature type="region of interest" description="Disordered" evidence="5">
    <location>
        <begin position="142"/>
        <end position="161"/>
    </location>
</feature>
<keyword evidence="9" id="KW-1185">Reference proteome</keyword>
<evidence type="ECO:0000256" key="4">
    <source>
        <dbReference type="ARBA" id="ARBA00023136"/>
    </source>
</evidence>
<evidence type="ECO:0000313" key="9">
    <source>
        <dbReference type="Proteomes" id="UP001055712"/>
    </source>
</evidence>
<dbReference type="InterPro" id="IPR008253">
    <property type="entry name" value="Marvel"/>
</dbReference>
<dbReference type="GO" id="GO:0016020">
    <property type="term" value="C:membrane"/>
    <property type="evidence" value="ECO:0007669"/>
    <property type="project" value="UniProtKB-SubCell"/>
</dbReference>
<keyword evidence="3 6" id="KW-1133">Transmembrane helix</keyword>
<protein>
    <recommendedName>
        <fullName evidence="7">MARVEL domain-containing protein</fullName>
    </recommendedName>
</protein>
<dbReference type="OrthoDB" id="528856at2759"/>
<comment type="caution">
    <text evidence="8">The sequence shown here is derived from an EMBL/GenBank/DDBJ whole genome shotgun (WGS) entry which is preliminary data.</text>
</comment>
<feature type="transmembrane region" description="Helical" evidence="6">
    <location>
        <begin position="79"/>
        <end position="97"/>
    </location>
</feature>
<feature type="domain" description="MARVEL" evidence="7">
    <location>
        <begin position="12"/>
        <end position="138"/>
    </location>
</feature>
<dbReference type="Proteomes" id="UP001055712">
    <property type="component" value="Unassembled WGS sequence"/>
</dbReference>
<name>A0A9D4TL62_CHLVU</name>
<evidence type="ECO:0000256" key="3">
    <source>
        <dbReference type="ARBA" id="ARBA00022989"/>
    </source>
</evidence>
<evidence type="ECO:0000259" key="7">
    <source>
        <dbReference type="PROSITE" id="PS51225"/>
    </source>
</evidence>